<protein>
    <submittedName>
        <fullName evidence="2">Uncharacterized protein</fullName>
    </submittedName>
</protein>
<keyword evidence="1" id="KW-1133">Transmembrane helix</keyword>
<proteinExistence type="predicted"/>
<dbReference type="AlphaFoldDB" id="X0UJK6"/>
<keyword evidence="1" id="KW-0812">Transmembrane</keyword>
<name>X0UJK6_9ZZZZ</name>
<feature type="transmembrane region" description="Helical" evidence="1">
    <location>
        <begin position="6"/>
        <end position="26"/>
    </location>
</feature>
<keyword evidence="1" id="KW-0472">Membrane</keyword>
<reference evidence="2" key="1">
    <citation type="journal article" date="2014" name="Front. Microbiol.">
        <title>High frequency of phylogenetically diverse reductive dehalogenase-homologous genes in deep subseafloor sedimentary metagenomes.</title>
        <authorList>
            <person name="Kawai M."/>
            <person name="Futagami T."/>
            <person name="Toyoda A."/>
            <person name="Takaki Y."/>
            <person name="Nishi S."/>
            <person name="Hori S."/>
            <person name="Arai W."/>
            <person name="Tsubouchi T."/>
            <person name="Morono Y."/>
            <person name="Uchiyama I."/>
            <person name="Ito T."/>
            <person name="Fujiyama A."/>
            <person name="Inagaki F."/>
            <person name="Takami H."/>
        </authorList>
    </citation>
    <scope>NUCLEOTIDE SEQUENCE</scope>
    <source>
        <strain evidence="2">Expedition CK06-06</strain>
    </source>
</reference>
<feature type="non-terminal residue" evidence="2">
    <location>
        <position position="1"/>
    </location>
</feature>
<sequence>GTNFVMNNLVIFIVVITFMIIIAMFAKMRMSDSGE</sequence>
<accession>X0UJK6</accession>
<dbReference type="EMBL" id="BARS01025073">
    <property type="protein sequence ID" value="GAG00533.1"/>
    <property type="molecule type" value="Genomic_DNA"/>
</dbReference>
<evidence type="ECO:0000313" key="2">
    <source>
        <dbReference type="EMBL" id="GAG00533.1"/>
    </source>
</evidence>
<evidence type="ECO:0000256" key="1">
    <source>
        <dbReference type="SAM" id="Phobius"/>
    </source>
</evidence>
<organism evidence="2">
    <name type="scientific">marine sediment metagenome</name>
    <dbReference type="NCBI Taxonomy" id="412755"/>
    <lineage>
        <taxon>unclassified sequences</taxon>
        <taxon>metagenomes</taxon>
        <taxon>ecological metagenomes</taxon>
    </lineage>
</organism>
<comment type="caution">
    <text evidence="2">The sequence shown here is derived from an EMBL/GenBank/DDBJ whole genome shotgun (WGS) entry which is preliminary data.</text>
</comment>
<gene>
    <name evidence="2" type="ORF">S01H1_39686</name>
</gene>